<name>A0A0G1W7Y6_9BACT</name>
<comment type="caution">
    <text evidence="3">The sequence shown here is derived from an EMBL/GenBank/DDBJ whole genome shotgun (WGS) entry which is preliminary data.</text>
</comment>
<keyword evidence="1" id="KW-1133">Transmembrane helix</keyword>
<feature type="domain" description="DUF8128" evidence="2">
    <location>
        <begin position="83"/>
        <end position="345"/>
    </location>
</feature>
<gene>
    <name evidence="3" type="ORF">UY55_C0003G0103</name>
</gene>
<dbReference type="EMBL" id="LCQK01000003">
    <property type="protein sequence ID" value="KKW14886.1"/>
    <property type="molecule type" value="Genomic_DNA"/>
</dbReference>
<accession>A0A0G1W7Y6</accession>
<reference evidence="3 4" key="1">
    <citation type="journal article" date="2015" name="Nature">
        <title>rRNA introns, odd ribosomes, and small enigmatic genomes across a large radiation of phyla.</title>
        <authorList>
            <person name="Brown C.T."/>
            <person name="Hug L.A."/>
            <person name="Thomas B.C."/>
            <person name="Sharon I."/>
            <person name="Castelle C.J."/>
            <person name="Singh A."/>
            <person name="Wilkins M.J."/>
            <person name="Williams K.H."/>
            <person name="Banfield J.F."/>
        </authorList>
    </citation>
    <scope>NUCLEOTIDE SEQUENCE [LARGE SCALE GENOMIC DNA]</scope>
</reference>
<dbReference type="Proteomes" id="UP000034224">
    <property type="component" value="Unassembled WGS sequence"/>
</dbReference>
<evidence type="ECO:0000256" key="1">
    <source>
        <dbReference type="SAM" id="Phobius"/>
    </source>
</evidence>
<protein>
    <recommendedName>
        <fullName evidence="2">DUF8128 domain-containing protein</fullName>
    </recommendedName>
</protein>
<feature type="transmembrane region" description="Helical" evidence="1">
    <location>
        <begin position="21"/>
        <end position="39"/>
    </location>
</feature>
<dbReference type="AlphaFoldDB" id="A0A0G1W7Y6"/>
<dbReference type="Pfam" id="PF26449">
    <property type="entry name" value="DUF8128"/>
    <property type="match status" value="1"/>
</dbReference>
<evidence type="ECO:0000313" key="3">
    <source>
        <dbReference type="EMBL" id="KKW14886.1"/>
    </source>
</evidence>
<sequence length="463" mass="54910">MLKNLFGHILDVIEELFKQEEVWVFLFLILLGGALILFLPIKYIIWALLPFIIFVIIFSLTRSLWLFWRQEMYKQKHFKCVLLELRIPRQIKKTPEAMEQVLAAMHSLRNTANNLGEKYWDGEITRWFSLEVVSFGGEVHFYIRVYEKQRNLLEAALFSYYSDIEVVEVEDYVNTFPRDLPEVYRRDMDLWGSEMVLRKEDLFPIKTYPSFEAELEERQNDPMSTFLEVLGKVKPSEVVGIQILIAPGLDDWDKKWEPLVNKLKEPKTKKEEKKGAEGQMESFARFIARSPVETDVLKAVEENLSKPAFNTLVRFIYLSPKNIFYDSFARRGLSGAFNQYSTLHLNGFVQNYKMSTRTLIWHWPHLFPRWRNEYRKQRLLFTYLRREVPPETWMGRFMTSYPLNFNFTSHRFHLNIEGAATVFHPPSLIVLTEPHIRHLESRRMGPPSGLPIFGEDEEVEKYK</sequence>
<dbReference type="InterPro" id="IPR058441">
    <property type="entry name" value="DUF8128"/>
</dbReference>
<proteinExistence type="predicted"/>
<evidence type="ECO:0000259" key="2">
    <source>
        <dbReference type="Pfam" id="PF26449"/>
    </source>
</evidence>
<keyword evidence="1" id="KW-0472">Membrane</keyword>
<feature type="transmembrane region" description="Helical" evidence="1">
    <location>
        <begin position="45"/>
        <end position="68"/>
    </location>
</feature>
<organism evidence="3 4">
    <name type="scientific">Candidatus Jorgensenbacteria bacterium GW2011_GWB1_50_10</name>
    <dbReference type="NCBI Taxonomy" id="1618665"/>
    <lineage>
        <taxon>Bacteria</taxon>
        <taxon>Candidatus Joergenseniibacteriota</taxon>
    </lineage>
</organism>
<evidence type="ECO:0000313" key="4">
    <source>
        <dbReference type="Proteomes" id="UP000034224"/>
    </source>
</evidence>
<dbReference type="STRING" id="1618665.UY55_C0003G0103"/>
<keyword evidence="1" id="KW-0812">Transmembrane</keyword>